<evidence type="ECO:0000313" key="1">
    <source>
        <dbReference type="EMBL" id="KAF2445154.1"/>
    </source>
</evidence>
<protein>
    <submittedName>
        <fullName evidence="1">Uncharacterized protein</fullName>
    </submittedName>
</protein>
<comment type="caution">
    <text evidence="1">The sequence shown here is derived from an EMBL/GenBank/DDBJ whole genome shotgun (WGS) entry which is preliminary data.</text>
</comment>
<evidence type="ECO:0000313" key="2">
    <source>
        <dbReference type="Proteomes" id="UP000799764"/>
    </source>
</evidence>
<name>A0A9P4PLL7_9PLEO</name>
<keyword evidence="2" id="KW-1185">Reference proteome</keyword>
<dbReference type="EMBL" id="MU001500">
    <property type="protein sequence ID" value="KAF2445154.1"/>
    <property type="molecule type" value="Genomic_DNA"/>
</dbReference>
<sequence>MQLEENGEQVDCMSLVGIDMRTTSRFSRLTVAMVFTSNVHSLVATGSTTAVARLKPHLLCDNKLDRYRVGILGPPSNTEFSAELQVFATVVVSAFHAAAALVANLGEEPSEHYNTLERDERTRLKISLETAEIQLYFRLSAEVVRFEDIVRVGDVVARDYLLHTAVKYRLIQS</sequence>
<organism evidence="1 2">
    <name type="scientific">Karstenula rhodostoma CBS 690.94</name>
    <dbReference type="NCBI Taxonomy" id="1392251"/>
    <lineage>
        <taxon>Eukaryota</taxon>
        <taxon>Fungi</taxon>
        <taxon>Dikarya</taxon>
        <taxon>Ascomycota</taxon>
        <taxon>Pezizomycotina</taxon>
        <taxon>Dothideomycetes</taxon>
        <taxon>Pleosporomycetidae</taxon>
        <taxon>Pleosporales</taxon>
        <taxon>Massarineae</taxon>
        <taxon>Didymosphaeriaceae</taxon>
        <taxon>Karstenula</taxon>
    </lineage>
</organism>
<accession>A0A9P4PLL7</accession>
<dbReference type="Proteomes" id="UP000799764">
    <property type="component" value="Unassembled WGS sequence"/>
</dbReference>
<gene>
    <name evidence="1" type="ORF">P171DRAFT_473032</name>
</gene>
<dbReference type="AlphaFoldDB" id="A0A9P4PLL7"/>
<proteinExistence type="predicted"/>
<reference evidence="1" key="1">
    <citation type="journal article" date="2020" name="Stud. Mycol.">
        <title>101 Dothideomycetes genomes: a test case for predicting lifestyles and emergence of pathogens.</title>
        <authorList>
            <person name="Haridas S."/>
            <person name="Albert R."/>
            <person name="Binder M."/>
            <person name="Bloem J."/>
            <person name="Labutti K."/>
            <person name="Salamov A."/>
            <person name="Andreopoulos B."/>
            <person name="Baker S."/>
            <person name="Barry K."/>
            <person name="Bills G."/>
            <person name="Bluhm B."/>
            <person name="Cannon C."/>
            <person name="Castanera R."/>
            <person name="Culley D."/>
            <person name="Daum C."/>
            <person name="Ezra D."/>
            <person name="Gonzalez J."/>
            <person name="Henrissat B."/>
            <person name="Kuo A."/>
            <person name="Liang C."/>
            <person name="Lipzen A."/>
            <person name="Lutzoni F."/>
            <person name="Magnuson J."/>
            <person name="Mondo S."/>
            <person name="Nolan M."/>
            <person name="Ohm R."/>
            <person name="Pangilinan J."/>
            <person name="Park H.-J."/>
            <person name="Ramirez L."/>
            <person name="Alfaro M."/>
            <person name="Sun H."/>
            <person name="Tritt A."/>
            <person name="Yoshinaga Y."/>
            <person name="Zwiers L.-H."/>
            <person name="Turgeon B."/>
            <person name="Goodwin S."/>
            <person name="Spatafora J."/>
            <person name="Crous P."/>
            <person name="Grigoriev I."/>
        </authorList>
    </citation>
    <scope>NUCLEOTIDE SEQUENCE</scope>
    <source>
        <strain evidence="1">CBS 690.94</strain>
    </source>
</reference>